<reference evidence="2" key="1">
    <citation type="journal article" date="2021" name="Genome Biol. Evol.">
        <title>The assembled and annotated genome of the fairy-ring fungus Marasmius oreades.</title>
        <authorList>
            <person name="Hiltunen M."/>
            <person name="Ament-Velasquez S.L."/>
            <person name="Johannesson H."/>
        </authorList>
    </citation>
    <scope>NUCLEOTIDE SEQUENCE</scope>
    <source>
        <strain evidence="2">03SP1</strain>
    </source>
</reference>
<protein>
    <submittedName>
        <fullName evidence="2">Uncharacterized protein</fullName>
    </submittedName>
</protein>
<organism evidence="2 3">
    <name type="scientific">Marasmius oreades</name>
    <name type="common">fairy-ring Marasmius</name>
    <dbReference type="NCBI Taxonomy" id="181124"/>
    <lineage>
        <taxon>Eukaryota</taxon>
        <taxon>Fungi</taxon>
        <taxon>Dikarya</taxon>
        <taxon>Basidiomycota</taxon>
        <taxon>Agaricomycotina</taxon>
        <taxon>Agaricomycetes</taxon>
        <taxon>Agaricomycetidae</taxon>
        <taxon>Agaricales</taxon>
        <taxon>Marasmiineae</taxon>
        <taxon>Marasmiaceae</taxon>
        <taxon>Marasmius</taxon>
    </lineage>
</organism>
<evidence type="ECO:0000256" key="1">
    <source>
        <dbReference type="SAM" id="MobiDB-lite"/>
    </source>
</evidence>
<proteinExistence type="predicted"/>
<dbReference type="Pfam" id="PF09419">
    <property type="entry name" value="PGP_phosphatase"/>
    <property type="match status" value="1"/>
</dbReference>
<keyword evidence="3" id="KW-1185">Reference proteome</keyword>
<feature type="region of interest" description="Disordered" evidence="1">
    <location>
        <begin position="115"/>
        <end position="134"/>
    </location>
</feature>
<name>A0A9P7RXB8_9AGAR</name>
<sequence length="150" mass="16976">MHASLKPSYSCIKSIRSYFQSLETPIDDGELVIVGDRIFTDVVLANRMGNVGRRSWPWARFTSTVESKTPALSFTKAPLSIWTTGVWKREAMGMRYLEKTLLDLVMKHHGPQADAQQDHSSFVHEPEQPTVAPRRSGVLERLLRCFQTGS</sequence>
<gene>
    <name evidence="2" type="ORF">E1B28_010230</name>
</gene>
<dbReference type="GeneID" id="66079306"/>
<dbReference type="InterPro" id="IPR027706">
    <property type="entry name" value="PGP_Pase"/>
</dbReference>
<dbReference type="AlphaFoldDB" id="A0A9P7RXB8"/>
<dbReference type="Proteomes" id="UP001049176">
    <property type="component" value="Chromosome 6"/>
</dbReference>
<comment type="caution">
    <text evidence="2">The sequence shown here is derived from an EMBL/GenBank/DDBJ whole genome shotgun (WGS) entry which is preliminary data.</text>
</comment>
<evidence type="ECO:0000313" key="2">
    <source>
        <dbReference type="EMBL" id="KAG7091178.1"/>
    </source>
</evidence>
<dbReference type="RefSeq" id="XP_043007648.1">
    <property type="nucleotide sequence ID" value="XM_043155184.1"/>
</dbReference>
<dbReference type="OrthoDB" id="198652at2759"/>
<dbReference type="KEGG" id="more:E1B28_010230"/>
<dbReference type="EMBL" id="CM032186">
    <property type="protein sequence ID" value="KAG7091178.1"/>
    <property type="molecule type" value="Genomic_DNA"/>
</dbReference>
<dbReference type="GO" id="GO:0008962">
    <property type="term" value="F:phosphatidylglycerophosphatase activity"/>
    <property type="evidence" value="ECO:0007669"/>
    <property type="project" value="InterPro"/>
</dbReference>
<evidence type="ECO:0000313" key="3">
    <source>
        <dbReference type="Proteomes" id="UP001049176"/>
    </source>
</evidence>
<accession>A0A9P7RXB8</accession>